<evidence type="ECO:0000313" key="2">
    <source>
        <dbReference type="Proteomes" id="UP000649955"/>
    </source>
</evidence>
<evidence type="ECO:0008006" key="3">
    <source>
        <dbReference type="Google" id="ProtNLM"/>
    </source>
</evidence>
<dbReference type="EMBL" id="BNAW01000013">
    <property type="protein sequence ID" value="GHG14447.1"/>
    <property type="molecule type" value="Genomic_DNA"/>
</dbReference>
<dbReference type="RefSeq" id="WP_191311297.1">
    <property type="nucleotide sequence ID" value="NZ_BNAW01000013.1"/>
</dbReference>
<gene>
    <name evidence="1" type="ORF">GCM10017567_35380</name>
</gene>
<reference evidence="2" key="1">
    <citation type="journal article" date="2019" name="Int. J. Syst. Evol. Microbiol.">
        <title>The Global Catalogue of Microorganisms (GCM) 10K type strain sequencing project: providing services to taxonomists for standard genome sequencing and annotation.</title>
        <authorList>
            <consortium name="The Broad Institute Genomics Platform"/>
            <consortium name="The Broad Institute Genome Sequencing Center for Infectious Disease"/>
            <person name="Wu L."/>
            <person name="Ma J."/>
        </authorList>
    </citation>
    <scope>NUCLEOTIDE SEQUENCE [LARGE SCALE GENOMIC DNA]</scope>
    <source>
        <strain evidence="2">CGMCC 4.7680</strain>
    </source>
</reference>
<proteinExistence type="predicted"/>
<comment type="caution">
    <text evidence="1">The sequence shown here is derived from an EMBL/GenBank/DDBJ whole genome shotgun (WGS) entry which is preliminary data.</text>
</comment>
<evidence type="ECO:0000313" key="1">
    <source>
        <dbReference type="EMBL" id="GHG14447.1"/>
    </source>
</evidence>
<keyword evidence="2" id="KW-1185">Reference proteome</keyword>
<sequence>MENPYSTGGGGVVLEHQYGAVLLGHLLLGDPLPELGDDVVPTMVRFQGSAFSAVDDLIVTGETPDGRSRQVSIGVRRAPLFRPSHKATSALLVPYLQVVTDHWDEVRTGRWRLALAVASPNKHVQEIRELATVAHGQPDQAAFRAAASEPRRVAKQVRDRLRLLAKLVANAAASAKVDLEKCSEQELTWRVLHNLWLRELRLEGVDQTDRTGMVARLRTIVSAVPAADRLFTKLETLSREYAPAGATVTRLMVQQRLAGTAIDIGWSDGTPVGHGSGSPLRTRYRKQVERIAPVELLDREAELAELASFCTEGHEGRYIWWRADAWAGKSALMSWFVLHPPPGVRLVSFFVTARLAGQNHRIAFIDAVLEQLAAILGRSLPHTDSTREYHLLSMLDEAAETCLRHNERLVLLVDGVDEDRGVSTDPDDYSIAGLLPVVPNHGLRVVVAGRYNPPIPDDVPDNHPLRDPSIVRPLATSPAATVIRGEAERELRRLLAGCGQDLVGLLVAARGGLTAGDLAELTGRHVREIQDELDTVVGRSFSWRPGRWRDTPSYLLAHEELYEIALDFLAPSIAGFRARLHTWFDGYQARRWPADTPEYLLRSYFDMLADSDDMARVIACATDHVRTDRMRGLSGGDQAALAEIDRAQDLVLRRQPSDVGMLARLAVHRDRLTTRNSKVPVMLPAAWALLGQPAQAEELAGSIPVSWASSAAIAFLAEAMADVGALDRARELAEHVAKLAVDAPPPWPVEGEVLAAVVRSMVAVGDLSRAISLFESLRDSSVANSSRIEMMPALISTMFDQLDITHVDRFVTSIPDAVVRARALLHLADISSSADYLAQAVDLAQAVALAPRGHRSSFLVMLAVTAAKLLGRERAEELVRSLVGDPSTPDATTIPVAAIAARTGHLDEVITTIVNLSDGDFDRAMFSLVPFLPWSDPRTSQLLERARQSGAQRYLAKMLTAVGALDQALELASEPEDPDLLASLAHCAAWQGRIDQARQLIADLWARIGGDQDSSWCTSGWSKLSEAAANAGDLLLAEHFVGLARQLVKYKPEAIRPDAIEDFVYALDRLEHIDEATELAEMITDDNSDLHRALTVEVEITGWESDEEVEELLNQGPSRLPHPTRIPEGSAVDLLTTNSWTEALPVLARDHPDLLRVIAAELDPVSIPTT</sequence>
<protein>
    <recommendedName>
        <fullName evidence="3">NACHT domain-containing protein</fullName>
    </recommendedName>
</protein>
<accession>A0ABQ3KE19</accession>
<dbReference type="Proteomes" id="UP000649955">
    <property type="component" value="Unassembled WGS sequence"/>
</dbReference>
<name>A0ABQ3KE19_9PSEU</name>
<dbReference type="Gene3D" id="1.25.40.10">
    <property type="entry name" value="Tetratricopeptide repeat domain"/>
    <property type="match status" value="1"/>
</dbReference>
<dbReference type="InterPro" id="IPR011990">
    <property type="entry name" value="TPR-like_helical_dom_sf"/>
</dbReference>
<organism evidence="1 2">
    <name type="scientific">Amycolatopsis bullii</name>
    <dbReference type="NCBI Taxonomy" id="941987"/>
    <lineage>
        <taxon>Bacteria</taxon>
        <taxon>Bacillati</taxon>
        <taxon>Actinomycetota</taxon>
        <taxon>Actinomycetes</taxon>
        <taxon>Pseudonocardiales</taxon>
        <taxon>Pseudonocardiaceae</taxon>
        <taxon>Amycolatopsis</taxon>
    </lineage>
</organism>